<evidence type="ECO:0000256" key="3">
    <source>
        <dbReference type="ARBA" id="ARBA00023329"/>
    </source>
</evidence>
<dbReference type="Ensembl" id="ENSDART00000187783.1">
    <property type="protein sequence ID" value="ENSDARP00000151932.1"/>
    <property type="gene ID" value="ENSDARG00000110843.1"/>
</dbReference>
<sequence>MPYVKRPPTAEPLVKLWDRKAQKYGLHHTVYSVNGDQYTGEWMDNKKHGKGKQVWKRAGIVYDGDWRCGKRDGFGTLSRMDPETKEYTRVYVGSWRNDKKEGAGSYFYSASAFYEGQWSGDERSGWGRMQYENGELYEGEWLRDKHHGEGLILLANGNRFVGTWSDGKKNGHGQLFFLDRGQLYEGFWVDDVAKCGSISDFGRETAVRPTVYPIPKVCLQDSQAVLMEAQAYFTEDEEKSAEITESVHKQYSP</sequence>
<dbReference type="SMART" id="SM00698">
    <property type="entry name" value="MORN"/>
    <property type="match status" value="6"/>
</dbReference>
<dbReference type="OrthoDB" id="270720at2759"/>
<gene>
    <name evidence="6 7 9 10" type="primary">morn3</name>
    <name evidence="9" type="synonym">si:dkey-237o15.2</name>
    <name evidence="9" type="synonym">zgc:112051</name>
</gene>
<dbReference type="AGR" id="ZFIN:ZDB-GENE-050417-152"/>
<evidence type="ECO:0000256" key="5">
    <source>
        <dbReference type="ARBA" id="ARBA00045851"/>
    </source>
</evidence>
<dbReference type="PANTHER" id="PTHR46511">
    <property type="entry name" value="MORN REPEAT-CONTAINING PROTEIN 3"/>
    <property type="match status" value="1"/>
</dbReference>
<dbReference type="EMBL" id="BX088560">
    <property type="status" value="NOT_ANNOTATED_CDS"/>
    <property type="molecule type" value="Genomic_DNA"/>
</dbReference>
<reference evidence="6" key="1">
    <citation type="submission" date="2005-04" db="EMBL/GenBank/DDBJ databases">
        <authorList>
            <consortium name="NIH - Zebrafish Gene Collection (ZGC) project"/>
        </authorList>
    </citation>
    <scope>NUCLEOTIDE SEQUENCE [LARGE SCALE MRNA]</scope>
    <source>
        <tissue evidence="6">Olfactory epithelium</tissue>
    </source>
</reference>
<evidence type="ECO:0000313" key="8">
    <source>
        <dbReference type="Proteomes" id="UP000000437"/>
    </source>
</evidence>
<dbReference type="ZFIN" id="ZDB-GENE-050417-152">
    <property type="gene designation" value="morn3"/>
</dbReference>
<organism evidence="6">
    <name type="scientific">Danio rerio</name>
    <name type="common">Zebrafish</name>
    <name type="synonym">Brachydanio rerio</name>
    <dbReference type="NCBI Taxonomy" id="7955"/>
    <lineage>
        <taxon>Eukaryota</taxon>
        <taxon>Metazoa</taxon>
        <taxon>Chordata</taxon>
        <taxon>Craniata</taxon>
        <taxon>Vertebrata</taxon>
        <taxon>Euteleostomi</taxon>
        <taxon>Actinopterygii</taxon>
        <taxon>Neopterygii</taxon>
        <taxon>Teleostei</taxon>
        <taxon>Ostariophysi</taxon>
        <taxon>Cypriniformes</taxon>
        <taxon>Danionidae</taxon>
        <taxon>Danioninae</taxon>
        <taxon>Danio</taxon>
    </lineage>
</organism>
<reference evidence="7" key="4">
    <citation type="submission" date="2018-04" db="UniProtKB">
        <authorList>
            <consortium name="Ensembl"/>
        </authorList>
    </citation>
    <scope>IDENTIFICATION</scope>
    <source>
        <strain evidence="7">Tuebingen</strain>
    </source>
</reference>
<dbReference type="Bgee" id="ENSDARG00000110843">
    <property type="expression patterns" value="Expressed in pronephros and 15 other cell types or tissues"/>
</dbReference>
<evidence type="ECO:0000313" key="7">
    <source>
        <dbReference type="Ensembl" id="ENSDARP00000151932"/>
    </source>
</evidence>
<keyword evidence="8" id="KW-1185">Reference proteome</keyword>
<accession>Q567H6</accession>
<evidence type="ECO:0000313" key="6">
    <source>
        <dbReference type="EMBL" id="AAH93170.1"/>
    </source>
</evidence>
<keyword evidence="3" id="KW-0968">Cytoplasmic vesicle</keyword>
<evidence type="ECO:0000313" key="10">
    <source>
        <dbReference type="ZFIN" id="ZDB-GENE-050417-152"/>
    </source>
</evidence>
<reference evidence="7 8" key="2">
    <citation type="journal article" date="2013" name="Nature">
        <title>The zebrafish reference genome sequence and its relationship to the human genome.</title>
        <authorList>
            <consortium name="Genome Reference Consortium Zebrafish"/>
            <person name="Howe K."/>
            <person name="Clark M.D."/>
            <person name="Torroja C.F."/>
            <person name="Torrance J."/>
            <person name="Berthelot C."/>
            <person name="Muffato M."/>
            <person name="Collins J.E."/>
            <person name="Humphray S."/>
            <person name="McLaren K."/>
            <person name="Matthews L."/>
            <person name="McLaren S."/>
            <person name="Sealy I."/>
            <person name="Caccamo M."/>
            <person name="Churcher C."/>
            <person name="Scott C."/>
            <person name="Barrett J.C."/>
            <person name="Koch R."/>
            <person name="Rauch G.J."/>
            <person name="White S."/>
            <person name="Chow W."/>
            <person name="Kilian B."/>
            <person name="Quintais L.T."/>
            <person name="Guerra-Assuncao J.A."/>
            <person name="Zhou Y."/>
            <person name="Gu Y."/>
            <person name="Yen J."/>
            <person name="Vogel J.H."/>
            <person name="Eyre T."/>
            <person name="Redmond S."/>
            <person name="Banerjee R."/>
            <person name="Chi J."/>
            <person name="Fu B."/>
            <person name="Langley E."/>
            <person name="Maguire S.F."/>
            <person name="Laird G.K."/>
            <person name="Lloyd D."/>
            <person name="Kenyon E."/>
            <person name="Donaldson S."/>
            <person name="Sehra H."/>
            <person name="Almeida-King J."/>
            <person name="Loveland J."/>
            <person name="Trevanion S."/>
            <person name="Jones M."/>
            <person name="Quail M."/>
            <person name="Willey D."/>
            <person name="Hunt A."/>
            <person name="Burton J."/>
            <person name="Sims S."/>
            <person name="McLay K."/>
            <person name="Plumb B."/>
            <person name="Davis J."/>
            <person name="Clee C."/>
            <person name="Oliver K."/>
            <person name="Clark R."/>
            <person name="Riddle C."/>
            <person name="Elliot D."/>
            <person name="Eliott D."/>
            <person name="Threadgold G."/>
            <person name="Harden G."/>
            <person name="Ware D."/>
            <person name="Begum S."/>
            <person name="Mortimore B."/>
            <person name="Mortimer B."/>
            <person name="Kerry G."/>
            <person name="Heath P."/>
            <person name="Phillimore B."/>
            <person name="Tracey A."/>
            <person name="Corby N."/>
            <person name="Dunn M."/>
            <person name="Johnson C."/>
            <person name="Wood J."/>
            <person name="Clark S."/>
            <person name="Pelan S."/>
            <person name="Griffiths G."/>
            <person name="Smith M."/>
            <person name="Glithero R."/>
            <person name="Howden P."/>
            <person name="Barker N."/>
            <person name="Lloyd C."/>
            <person name="Stevens C."/>
            <person name="Harley J."/>
            <person name="Holt K."/>
            <person name="Panagiotidis G."/>
            <person name="Lovell J."/>
            <person name="Beasley H."/>
            <person name="Henderson C."/>
            <person name="Gordon D."/>
            <person name="Auger K."/>
            <person name="Wright D."/>
            <person name="Collins J."/>
            <person name="Raisen C."/>
            <person name="Dyer L."/>
            <person name="Leung K."/>
            <person name="Robertson L."/>
            <person name="Ambridge K."/>
            <person name="Leongamornlert D."/>
            <person name="McGuire S."/>
            <person name="Gilderthorp R."/>
            <person name="Griffiths C."/>
            <person name="Manthravadi D."/>
            <person name="Nichol S."/>
            <person name="Barker G."/>
            <person name="Whitehead S."/>
            <person name="Kay M."/>
            <person name="Brown J."/>
            <person name="Murnane C."/>
            <person name="Gray E."/>
            <person name="Humphries M."/>
            <person name="Sycamore N."/>
            <person name="Barker D."/>
            <person name="Saunders D."/>
            <person name="Wallis J."/>
            <person name="Babbage A."/>
            <person name="Hammond S."/>
            <person name="Mashreghi-Mohammadi M."/>
            <person name="Barr L."/>
            <person name="Martin S."/>
            <person name="Wray P."/>
            <person name="Ellington A."/>
            <person name="Matthews N."/>
            <person name="Ellwood M."/>
            <person name="Woodmansey R."/>
            <person name="Clark G."/>
            <person name="Cooper J."/>
            <person name="Cooper J."/>
            <person name="Tromans A."/>
            <person name="Grafham D."/>
            <person name="Skuce C."/>
            <person name="Pandian R."/>
            <person name="Andrews R."/>
            <person name="Harrison E."/>
            <person name="Kimberley A."/>
            <person name="Garnett J."/>
            <person name="Fosker N."/>
            <person name="Hall R."/>
            <person name="Garner P."/>
            <person name="Kelly D."/>
            <person name="Bird C."/>
            <person name="Palmer S."/>
            <person name="Gehring I."/>
            <person name="Berger A."/>
            <person name="Dooley C.M."/>
            <person name="Ersan-Urun Z."/>
            <person name="Eser C."/>
            <person name="Geiger H."/>
            <person name="Geisler M."/>
            <person name="Karotki L."/>
            <person name="Kirn A."/>
            <person name="Konantz J."/>
            <person name="Konantz M."/>
            <person name="Oberlander M."/>
            <person name="Rudolph-Geiger S."/>
            <person name="Teucke M."/>
            <person name="Lanz C."/>
            <person name="Raddatz G."/>
            <person name="Osoegawa K."/>
            <person name="Zhu B."/>
            <person name="Rapp A."/>
            <person name="Widaa S."/>
            <person name="Langford C."/>
            <person name="Yang F."/>
            <person name="Schuster S.C."/>
            <person name="Carter N.P."/>
            <person name="Harrow J."/>
            <person name="Ning Z."/>
            <person name="Herrero J."/>
            <person name="Searle S.M."/>
            <person name="Enright A."/>
            <person name="Geisler R."/>
            <person name="Plasterk R.H."/>
            <person name="Lee C."/>
            <person name="Westerfield M."/>
            <person name="de Jong P.J."/>
            <person name="Zon L.I."/>
            <person name="Postlethwait J.H."/>
            <person name="Nusslein-Volhard C."/>
            <person name="Hubbard T.J."/>
            <person name="Roest Crollius H."/>
            <person name="Rogers J."/>
            <person name="Stemple D.L."/>
        </authorList>
    </citation>
    <scope>NUCLEOTIDE SEQUENCE [LARGE SCALE GENOMIC DNA]</scope>
    <source>
        <strain evidence="7">Tuebingen</strain>
    </source>
</reference>
<evidence type="ECO:0000256" key="1">
    <source>
        <dbReference type="ARBA" id="ARBA00004218"/>
    </source>
</evidence>
<dbReference type="CTD" id="283385"/>
<dbReference type="AlphaFoldDB" id="Q567H6"/>
<dbReference type="PANTHER" id="PTHR46511:SF1">
    <property type="entry name" value="MORN REPEAT-CONTAINING PROTEIN 3"/>
    <property type="match status" value="1"/>
</dbReference>
<comment type="function">
    <text evidence="5">Assembles a suppression complex (suppresome) by tethering SIRT1 and MDM2 to regulate composite modifications of p53/TP53. Confers both deacetylation-mediated functional inactivation, by SIRT1, and ubiquitination-dependent degradation, by MDM2, of p53/TP53, promoting a proliferative and cell survival behaviors. May play a role in the regulation of spermatogenesis.</text>
</comment>
<accession>A0A8M1N5H6</accession>
<evidence type="ECO:0000256" key="4">
    <source>
        <dbReference type="ARBA" id="ARBA00039854"/>
    </source>
</evidence>
<name>Q567H6_DANRE</name>
<proteinExistence type="evidence at transcript level"/>
<dbReference type="OMA" id="GHGRFFH"/>
<dbReference type="Pfam" id="PF02493">
    <property type="entry name" value="MORN"/>
    <property type="match status" value="6"/>
</dbReference>
<protein>
    <recommendedName>
        <fullName evidence="4">MORN repeat-containing protein 3</fullName>
    </recommendedName>
</protein>
<dbReference type="SUPFAM" id="SSF82185">
    <property type="entry name" value="Histone H3 K4-specific methyltransferase SET7/9 N-terminal domain"/>
    <property type="match status" value="2"/>
</dbReference>
<dbReference type="EMBL" id="CU928082">
    <property type="status" value="NOT_ANNOTATED_CDS"/>
    <property type="molecule type" value="Genomic_DNA"/>
</dbReference>
<dbReference type="InterPro" id="IPR003409">
    <property type="entry name" value="MORN"/>
</dbReference>
<reference evidence="9" key="3">
    <citation type="journal article" date="2016" name="Hum. Genet.">
        <title>An atypical 12q24.31 microdeletion implicates six genes including a histone demethylase KDM2B and a histone methyltransferase SETD1B in syndromic intellectual disability.</title>
        <authorList>
            <person name="Labonne J.D."/>
            <person name="Lee K.H."/>
            <person name="Iwase S."/>
            <person name="Kong I.K."/>
            <person name="Diamond M.P."/>
            <person name="Layman L.C."/>
            <person name="Kim C.H."/>
            <person name="Kim H.G."/>
        </authorList>
    </citation>
    <scope>NUCLEOTIDE SEQUENCE</scope>
</reference>
<evidence type="ECO:0000256" key="2">
    <source>
        <dbReference type="ARBA" id="ARBA00022737"/>
    </source>
</evidence>
<reference evidence="9" key="5">
    <citation type="submission" date="2025-04" db="UniProtKB">
        <authorList>
            <consortium name="RefSeq"/>
        </authorList>
    </citation>
    <scope>IDENTIFICATION</scope>
</reference>
<dbReference type="InterPro" id="IPR052472">
    <property type="entry name" value="MORN3"/>
</dbReference>
<dbReference type="Proteomes" id="UP000000437">
    <property type="component" value="Chromosome 10"/>
</dbReference>
<dbReference type="RefSeq" id="NP_001017666.1">
    <property type="nucleotide sequence ID" value="NM_001017666.1"/>
</dbReference>
<comment type="subcellular location">
    <subcellularLocation>
        <location evidence="1">Cytoplasmic vesicle</location>
        <location evidence="1">Secretory vesicle</location>
        <location evidence="1">Acrosome</location>
    </subcellularLocation>
</comment>
<dbReference type="Gene3D" id="2.20.110.10">
    <property type="entry name" value="Histone H3 K4-specific methyltransferase SET7/9 N-terminal domain"/>
    <property type="match status" value="3"/>
</dbReference>
<dbReference type="GeneID" id="550359"/>
<evidence type="ECO:0000313" key="9">
    <source>
        <dbReference type="RefSeq" id="NP_001017666.1"/>
    </source>
</evidence>
<dbReference type="GO" id="GO:0001669">
    <property type="term" value="C:acrosomal vesicle"/>
    <property type="evidence" value="ECO:0007669"/>
    <property type="project" value="UniProtKB-SubCell"/>
</dbReference>
<dbReference type="KEGG" id="dre:550359"/>
<keyword evidence="2" id="KW-0677">Repeat</keyword>
<dbReference type="EMBL" id="BC093170">
    <property type="protein sequence ID" value="AAH93170.1"/>
    <property type="molecule type" value="mRNA"/>
</dbReference>